<comment type="caution">
    <text evidence="1">The sequence shown here is derived from an EMBL/GenBank/DDBJ whole genome shotgun (WGS) entry which is preliminary data.</text>
</comment>
<proteinExistence type="predicted"/>
<gene>
    <name evidence="1" type="ORF">LTR97_003564</name>
</gene>
<sequence length="94" mass="10443">MSRPKGEITSDFRHSVEYIAAKKAAATEEGSVNSASKVGKAAVKRIVKSSMNDATVEQELQLKAEEAEAHRERITLQEWRRKNKPAYAQNLSGK</sequence>
<dbReference type="AlphaFoldDB" id="A0AAN7ZUQ0"/>
<name>A0AAN7ZUQ0_9PEZI</name>
<accession>A0AAN7ZUQ0</accession>
<evidence type="ECO:0000313" key="1">
    <source>
        <dbReference type="EMBL" id="KAK5702619.1"/>
    </source>
</evidence>
<organism evidence="1 2">
    <name type="scientific">Elasticomyces elasticus</name>
    <dbReference type="NCBI Taxonomy" id="574655"/>
    <lineage>
        <taxon>Eukaryota</taxon>
        <taxon>Fungi</taxon>
        <taxon>Dikarya</taxon>
        <taxon>Ascomycota</taxon>
        <taxon>Pezizomycotina</taxon>
        <taxon>Dothideomycetes</taxon>
        <taxon>Dothideomycetidae</taxon>
        <taxon>Mycosphaerellales</taxon>
        <taxon>Teratosphaeriaceae</taxon>
        <taxon>Elasticomyces</taxon>
    </lineage>
</organism>
<evidence type="ECO:0000313" key="2">
    <source>
        <dbReference type="Proteomes" id="UP001310594"/>
    </source>
</evidence>
<dbReference type="EMBL" id="JAVRQU010000005">
    <property type="protein sequence ID" value="KAK5702619.1"/>
    <property type="molecule type" value="Genomic_DNA"/>
</dbReference>
<dbReference type="Proteomes" id="UP001310594">
    <property type="component" value="Unassembled WGS sequence"/>
</dbReference>
<reference evidence="1" key="1">
    <citation type="submission" date="2023-08" db="EMBL/GenBank/DDBJ databases">
        <title>Black Yeasts Isolated from many extreme environments.</title>
        <authorList>
            <person name="Coleine C."/>
            <person name="Stajich J.E."/>
            <person name="Selbmann L."/>
        </authorList>
    </citation>
    <scope>NUCLEOTIDE SEQUENCE</scope>
    <source>
        <strain evidence="1">CCFEE 5810</strain>
    </source>
</reference>
<protein>
    <submittedName>
        <fullName evidence="1">Uncharacterized protein</fullName>
    </submittedName>
</protein>